<dbReference type="InterPro" id="IPR043128">
    <property type="entry name" value="Rev_trsase/Diguanyl_cyclase"/>
</dbReference>
<feature type="compositionally biased region" description="Basic and acidic residues" evidence="4">
    <location>
        <begin position="330"/>
        <end position="345"/>
    </location>
</feature>
<evidence type="ECO:0000256" key="1">
    <source>
        <dbReference type="ARBA" id="ARBA00022679"/>
    </source>
</evidence>
<evidence type="ECO:0000313" key="6">
    <source>
        <dbReference type="EMBL" id="CAD7829823.1"/>
    </source>
</evidence>
<dbReference type="InterPro" id="IPR001205">
    <property type="entry name" value="RNA-dir_pol_C"/>
</dbReference>
<keyword evidence="2" id="KW-0548">Nucleotidyltransferase</keyword>
<evidence type="ECO:0000256" key="4">
    <source>
        <dbReference type="SAM" id="MobiDB-lite"/>
    </source>
</evidence>
<dbReference type="GO" id="GO:0003723">
    <property type="term" value="F:RNA binding"/>
    <property type="evidence" value="ECO:0007669"/>
    <property type="project" value="InterPro"/>
</dbReference>
<accession>A0A7R9RDP6</accession>
<evidence type="ECO:0000259" key="5">
    <source>
        <dbReference type="Pfam" id="PF00680"/>
    </source>
</evidence>
<dbReference type="Gene3D" id="3.30.70.270">
    <property type="match status" value="1"/>
</dbReference>
<evidence type="ECO:0000256" key="2">
    <source>
        <dbReference type="ARBA" id="ARBA00022695"/>
    </source>
</evidence>
<keyword evidence="1" id="KW-0808">Transferase</keyword>
<evidence type="ECO:0000256" key="3">
    <source>
        <dbReference type="ARBA" id="ARBA00022953"/>
    </source>
</evidence>
<dbReference type="GO" id="GO:0006351">
    <property type="term" value="P:DNA-templated transcription"/>
    <property type="evidence" value="ECO:0007669"/>
    <property type="project" value="InterPro"/>
</dbReference>
<dbReference type="EMBL" id="LR991938">
    <property type="protein sequence ID" value="CAD7829823.1"/>
    <property type="molecule type" value="Genomic_RNA"/>
</dbReference>
<keyword evidence="6" id="KW-0696">RNA-directed RNA polymerase</keyword>
<feature type="domain" description="RNA-directed RNA polymerase C-terminal" evidence="5">
    <location>
        <begin position="413"/>
        <end position="601"/>
    </location>
</feature>
<sequence length="767" mass="82522">MASTSASPGACYEDQLEAVVVAAVPPTGKELRAATQELAALAVEHCLRGGLTRGSHTFVFSIAGGGPDHSVTIDSVPSDGPPFVATPHAQADAVLIEGANDTERLASLAALDDPKPVKRGRKVPFYRSSSRLAAAVAKAATLERPNFKICSYQLAKSFAFGGGPPPSDRPLGALVLGASDNAARVVRDPGYKSAMEEAASLADYTTHDPDTLHPRFLEYVRERVTSVDDRTSAALSAARAAQAQLWADSGVHAPARDLSDAAPEPLAGIINHGSTGEYRALGVSDRKDPRLISLMSQSLLRYGAVGKLAVAGKRPPRWVASTLQPTLSFGKEEPKPAKRDPDGRKVPPIPRFIFNLSPVNYALAAFLHSDLSHQLQERDPTHGPGFGPGRGRSGKFLAVVQRAFGTSCLLPEGEEMVMSDIQKWDASIVEALTEPTFDNLEAAVDTTHLGPAARATRSAMVGVARRQLNEKLLEHPSGYLLMLYGTMPSGSYYTSLINTNANNLLLLSHIIDRAVSEGTYTPAGAAEDLRHHIRDRLLSYGDNQLFSSALFKVVGLRYDPQKHAEFLSRFGMKLKIDETEVTRHIGRVRFCSRAVVMTPHGPIITRTHTSLVSKLAARPEHDPVVDKLYVRAIMADHMGTDPVAYEMLATVDRQIDVPVDLSVVTPRVKGVLSAASRSLYGTDADEVMLIVLKGLSQSVVDRRALLSLHTPRDGVARADIRLGMSVSMGDALFGGPLTDAARFCLSHTPATWVEFLRETGQEGAMID</sequence>
<organism evidence="6">
    <name type="scientific">Beauveria bassiana polymycovirus 3</name>
    <dbReference type="NCBI Taxonomy" id="1740648"/>
    <lineage>
        <taxon>Viruses</taxon>
        <taxon>Riboviria</taxon>
        <taxon>Riboviria incertae sedis</taxon>
        <taxon>Polymycoviridae</taxon>
        <taxon>Polymycovirus</taxon>
    </lineage>
</organism>
<dbReference type="Pfam" id="PF00680">
    <property type="entry name" value="RdRP_1"/>
    <property type="match status" value="1"/>
</dbReference>
<gene>
    <name evidence="6" type="primary">RdRp ORF</name>
</gene>
<proteinExistence type="predicted"/>
<keyword evidence="3" id="KW-0693">Viral RNA replication</keyword>
<feature type="region of interest" description="Disordered" evidence="4">
    <location>
        <begin position="327"/>
        <end position="346"/>
    </location>
</feature>
<dbReference type="GO" id="GO:0003968">
    <property type="term" value="F:RNA-directed RNA polymerase activity"/>
    <property type="evidence" value="ECO:0007669"/>
    <property type="project" value="UniProtKB-KW"/>
</dbReference>
<dbReference type="SUPFAM" id="SSF56672">
    <property type="entry name" value="DNA/RNA polymerases"/>
    <property type="match status" value="1"/>
</dbReference>
<dbReference type="InterPro" id="IPR043502">
    <property type="entry name" value="DNA/RNA_pol_sf"/>
</dbReference>
<name>A0A7R9RDP6_9VIRU</name>
<protein>
    <submittedName>
        <fullName evidence="6">RNA-dependent RNA polymerase</fullName>
    </submittedName>
</protein>
<reference evidence="6" key="1">
    <citation type="submission" date="2020-12" db="EMBL/GenBank/DDBJ databases">
        <authorList>
            <person name="Kotta-Loizou I."/>
        </authorList>
    </citation>
    <scope>NUCLEOTIDE SEQUENCE</scope>
</reference>